<reference evidence="1 2" key="1">
    <citation type="submission" date="2015-01" db="EMBL/GenBank/DDBJ databases">
        <title>Evolution of Trichinella species and genotypes.</title>
        <authorList>
            <person name="Korhonen P.K."/>
            <person name="Edoardo P."/>
            <person name="Giuseppe L.R."/>
            <person name="Gasser R.B."/>
        </authorList>
    </citation>
    <scope>NUCLEOTIDE SEQUENCE [LARGE SCALE GENOMIC DNA]</scope>
    <source>
        <strain evidence="1">ISS417</strain>
    </source>
</reference>
<dbReference type="AlphaFoldDB" id="A0A0V0U0P0"/>
<gene>
    <name evidence="1" type="ORF">T05_811</name>
</gene>
<dbReference type="EMBL" id="JYDJ01000090">
    <property type="protein sequence ID" value="KRX44736.1"/>
    <property type="molecule type" value="Genomic_DNA"/>
</dbReference>
<name>A0A0V0U0P0_9BILA</name>
<evidence type="ECO:0000313" key="1">
    <source>
        <dbReference type="EMBL" id="KRX44736.1"/>
    </source>
</evidence>
<organism evidence="1 2">
    <name type="scientific">Trichinella murrelli</name>
    <dbReference type="NCBI Taxonomy" id="144512"/>
    <lineage>
        <taxon>Eukaryota</taxon>
        <taxon>Metazoa</taxon>
        <taxon>Ecdysozoa</taxon>
        <taxon>Nematoda</taxon>
        <taxon>Enoplea</taxon>
        <taxon>Dorylaimia</taxon>
        <taxon>Trichinellida</taxon>
        <taxon>Trichinellidae</taxon>
        <taxon>Trichinella</taxon>
    </lineage>
</organism>
<sequence length="128" mass="14558">MKLSATQMRYTTLVIHGRPRASKLKKHKAKAACLCSVGDSNGSKQLDTIDKTIKPFIAFCRQFGYGTLVKYNNINNNTTLFIRPAFSSLLFQQNWQMQLAHHNTIISQRINYIQANSKLLGQQPQCQI</sequence>
<proteinExistence type="predicted"/>
<evidence type="ECO:0000313" key="2">
    <source>
        <dbReference type="Proteomes" id="UP000055048"/>
    </source>
</evidence>
<dbReference type="Proteomes" id="UP000055048">
    <property type="component" value="Unassembled WGS sequence"/>
</dbReference>
<keyword evidence="2" id="KW-1185">Reference proteome</keyword>
<comment type="caution">
    <text evidence="1">The sequence shown here is derived from an EMBL/GenBank/DDBJ whole genome shotgun (WGS) entry which is preliminary data.</text>
</comment>
<protein>
    <submittedName>
        <fullName evidence="1">Uncharacterized protein</fullName>
    </submittedName>
</protein>
<accession>A0A0V0U0P0</accession>